<sequence length="170" mass="18302">MSAFQSPEIYRCTSPRNNESSSIATVAVTVGSKHLSHTTGFGLDFVRQNVSHENDLFKRSSVDTLLQMNAANRVDLNGCSVDVSVSRGRGFQIDDSRSFHNPLLNHNVHDYKIAEDTNVNSVSESSDSSEICMPDFSSSSGEASHILDGTEAQSANKEDVGFSCPVGTPG</sequence>
<name>A0A8T2UT09_CERRI</name>
<feature type="compositionally biased region" description="Low complexity" evidence="1">
    <location>
        <begin position="120"/>
        <end position="129"/>
    </location>
</feature>
<evidence type="ECO:0000313" key="3">
    <source>
        <dbReference type="Proteomes" id="UP000825935"/>
    </source>
</evidence>
<evidence type="ECO:0000256" key="1">
    <source>
        <dbReference type="SAM" id="MobiDB-lite"/>
    </source>
</evidence>
<dbReference type="Proteomes" id="UP000825935">
    <property type="component" value="Chromosome 5"/>
</dbReference>
<organism evidence="2 3">
    <name type="scientific">Ceratopteris richardii</name>
    <name type="common">Triangle waterfern</name>
    <dbReference type="NCBI Taxonomy" id="49495"/>
    <lineage>
        <taxon>Eukaryota</taxon>
        <taxon>Viridiplantae</taxon>
        <taxon>Streptophyta</taxon>
        <taxon>Embryophyta</taxon>
        <taxon>Tracheophyta</taxon>
        <taxon>Polypodiopsida</taxon>
        <taxon>Polypodiidae</taxon>
        <taxon>Polypodiales</taxon>
        <taxon>Pteridineae</taxon>
        <taxon>Pteridaceae</taxon>
        <taxon>Parkerioideae</taxon>
        <taxon>Ceratopteris</taxon>
    </lineage>
</organism>
<dbReference type="AlphaFoldDB" id="A0A8T2UT09"/>
<comment type="caution">
    <text evidence="2">The sequence shown here is derived from an EMBL/GenBank/DDBJ whole genome shotgun (WGS) entry which is preliminary data.</text>
</comment>
<accession>A0A8T2UT09</accession>
<gene>
    <name evidence="2" type="ORF">KP509_05G024800</name>
</gene>
<keyword evidence="3" id="KW-1185">Reference proteome</keyword>
<reference evidence="2" key="1">
    <citation type="submission" date="2021-08" db="EMBL/GenBank/DDBJ databases">
        <title>WGS assembly of Ceratopteris richardii.</title>
        <authorList>
            <person name="Marchant D.B."/>
            <person name="Chen G."/>
            <person name="Jenkins J."/>
            <person name="Shu S."/>
            <person name="Leebens-Mack J."/>
            <person name="Grimwood J."/>
            <person name="Schmutz J."/>
            <person name="Soltis P."/>
            <person name="Soltis D."/>
            <person name="Chen Z.-H."/>
        </authorList>
    </citation>
    <scope>NUCLEOTIDE SEQUENCE</scope>
    <source>
        <strain evidence="2">Whitten #5841</strain>
        <tissue evidence="2">Leaf</tissue>
    </source>
</reference>
<protein>
    <submittedName>
        <fullName evidence="2">Uncharacterized protein</fullName>
    </submittedName>
</protein>
<evidence type="ECO:0000313" key="2">
    <source>
        <dbReference type="EMBL" id="KAH7436534.1"/>
    </source>
</evidence>
<dbReference type="EMBL" id="CM035410">
    <property type="protein sequence ID" value="KAH7436534.1"/>
    <property type="molecule type" value="Genomic_DNA"/>
</dbReference>
<proteinExistence type="predicted"/>
<feature type="region of interest" description="Disordered" evidence="1">
    <location>
        <begin position="120"/>
        <end position="170"/>
    </location>
</feature>